<reference evidence="1 2" key="1">
    <citation type="submission" date="2017-05" db="EMBL/GenBank/DDBJ databases">
        <authorList>
            <person name="Varghese N."/>
            <person name="Submissions S."/>
        </authorList>
    </citation>
    <scope>NUCLEOTIDE SEQUENCE [LARGE SCALE GENOMIC DNA]</scope>
    <source>
        <strain evidence="1 2">DSM 15949</strain>
    </source>
</reference>
<organism evidence="1 2">
    <name type="scientific">Roseibium denhamense</name>
    <dbReference type="NCBI Taxonomy" id="76305"/>
    <lineage>
        <taxon>Bacteria</taxon>
        <taxon>Pseudomonadati</taxon>
        <taxon>Pseudomonadota</taxon>
        <taxon>Alphaproteobacteria</taxon>
        <taxon>Hyphomicrobiales</taxon>
        <taxon>Stappiaceae</taxon>
        <taxon>Roseibium</taxon>
    </lineage>
</organism>
<proteinExistence type="predicted"/>
<comment type="caution">
    <text evidence="1">The sequence shown here is derived from an EMBL/GenBank/DDBJ whole genome shotgun (WGS) entry which is preliminary data.</text>
</comment>
<keyword evidence="2" id="KW-1185">Reference proteome</keyword>
<dbReference type="EMBL" id="FXTT01000007">
    <property type="protein sequence ID" value="SMP36097.1"/>
    <property type="molecule type" value="Genomic_DNA"/>
</dbReference>
<evidence type="ECO:0000313" key="1">
    <source>
        <dbReference type="EMBL" id="SMP36097.1"/>
    </source>
</evidence>
<feature type="non-terminal residue" evidence="1">
    <location>
        <position position="27"/>
    </location>
</feature>
<sequence length="27" mass="3090">MFSLLFCDLQFMSLTSYGLLDPALFIC</sequence>
<evidence type="ECO:0000313" key="2">
    <source>
        <dbReference type="Proteomes" id="UP001157914"/>
    </source>
</evidence>
<gene>
    <name evidence="1" type="ORF">SAMN06265374_4116</name>
</gene>
<name>A0ABY1PK65_9HYPH</name>
<dbReference type="Proteomes" id="UP001157914">
    <property type="component" value="Unassembled WGS sequence"/>
</dbReference>
<accession>A0ABY1PK65</accession>
<protein>
    <submittedName>
        <fullName evidence="1">Uncharacterized protein</fullName>
    </submittedName>
</protein>